<keyword evidence="9" id="KW-0472">Membrane</keyword>
<dbReference type="CDD" id="cd18773">
    <property type="entry name" value="PDC1_HK_sensor"/>
    <property type="match status" value="1"/>
</dbReference>
<dbReference type="Gene3D" id="1.10.287.130">
    <property type="match status" value="1"/>
</dbReference>
<evidence type="ECO:0000313" key="12">
    <source>
        <dbReference type="EMBL" id="PSJ39386.1"/>
    </source>
</evidence>
<dbReference type="EC" id="2.7.13.3" evidence="2"/>
<dbReference type="GO" id="GO:0005524">
    <property type="term" value="F:ATP binding"/>
    <property type="evidence" value="ECO:0007669"/>
    <property type="project" value="UniProtKB-KW"/>
</dbReference>
<dbReference type="CDD" id="cd00082">
    <property type="entry name" value="HisKA"/>
    <property type="match status" value="1"/>
</dbReference>
<evidence type="ECO:0000256" key="6">
    <source>
        <dbReference type="ARBA" id="ARBA00022777"/>
    </source>
</evidence>
<dbReference type="PROSITE" id="PS50113">
    <property type="entry name" value="PAC"/>
    <property type="match status" value="1"/>
</dbReference>
<keyword evidence="4" id="KW-0808">Transferase</keyword>
<dbReference type="InterPro" id="IPR005467">
    <property type="entry name" value="His_kinase_dom"/>
</dbReference>
<dbReference type="Proteomes" id="UP000241167">
    <property type="component" value="Unassembled WGS sequence"/>
</dbReference>
<comment type="caution">
    <text evidence="12">The sequence shown here is derived from an EMBL/GenBank/DDBJ whole genome shotgun (WGS) entry which is preliminary data.</text>
</comment>
<dbReference type="InterPro" id="IPR035965">
    <property type="entry name" value="PAS-like_dom_sf"/>
</dbReference>
<dbReference type="InterPro" id="IPR036890">
    <property type="entry name" value="HATPase_C_sf"/>
</dbReference>
<dbReference type="InterPro" id="IPR036097">
    <property type="entry name" value="HisK_dim/P_sf"/>
</dbReference>
<evidence type="ECO:0000256" key="7">
    <source>
        <dbReference type="ARBA" id="ARBA00022840"/>
    </source>
</evidence>
<dbReference type="Pfam" id="PF02518">
    <property type="entry name" value="HATPase_c"/>
    <property type="match status" value="1"/>
</dbReference>
<evidence type="ECO:0000256" key="2">
    <source>
        <dbReference type="ARBA" id="ARBA00012438"/>
    </source>
</evidence>
<evidence type="ECO:0000259" key="10">
    <source>
        <dbReference type="PROSITE" id="PS50109"/>
    </source>
</evidence>
<dbReference type="Pfam" id="PF08448">
    <property type="entry name" value="PAS_4"/>
    <property type="match status" value="1"/>
</dbReference>
<sequence length="694" mass="75233">MYRSIEGGLRHGDRHLGGARRMTILIVVAALLLAAIAWATALFQSGFERRTAEQAAIAQVTFRAMMLQQYVARTLDAANIATLHVADLDRRRDGGALRGRPERPALISGPIARNPAFLGLSIADARGDIVATTIRQPGRMMNVRTHPAFAAHLLRDTDALFVSKPGLSRLLGRNTMWLSRRLSDPNGRFDGVVAINMDPAQLTGIYDDATMGASDVAWVVGLDGVMRSRRTQIQISSGEDVTKSGALGLQARAPHGSYVGRDTIDGRPRYLSQRRIAGYPLFVSYSVLQHDVLRPARLRGRLFLLAAALVTILDALLAAMLIIALRRREKRAVELAAAKNQLEEAQRVGRIGDWAFRLNSDESRWSPELFRLYERDPVLGAPSAAAFADWLHPDSAQCHWDAVARTLETGVPSSWEVMVRLPSNAVRHHLISAVPTRDEQGRISGLHGTTQDVSERKALESLRAEVAHLGRIEAMNAMAATLAHELNQPLTAASNYLSGSRRILQMPNKAREDAIEGVEAAREQIGLAAEIIRRARAMVAKEPTKMAPVAIAEIVDDAIVLLSAGERISGVDVRQSLGADAQFVLADRIQVQQVVMNLVRNACQAAAGAEIPEVVVCSTRAEDNLVCIAIEDNGPGFPGEAEQLFSPFVSGKPEGLGLGLSISRTIVEAHGGRIWAEDRETGGGRVAFTLPGLA</sequence>
<name>A0A2P7QN58_9SPHN</name>
<dbReference type="SMART" id="SM00086">
    <property type="entry name" value="PAC"/>
    <property type="match status" value="1"/>
</dbReference>
<keyword evidence="7" id="KW-0067">ATP-binding</keyword>
<dbReference type="SUPFAM" id="SSF47384">
    <property type="entry name" value="Homodimeric domain of signal transducing histidine kinase"/>
    <property type="match status" value="1"/>
</dbReference>
<dbReference type="SMART" id="SM00387">
    <property type="entry name" value="HATPase_c"/>
    <property type="match status" value="1"/>
</dbReference>
<dbReference type="RefSeq" id="WP_106513287.1">
    <property type="nucleotide sequence ID" value="NZ_PXYI01000004.1"/>
</dbReference>
<organism evidence="12 13">
    <name type="scientific">Allosphingosinicella deserti</name>
    <dbReference type="NCBI Taxonomy" id="2116704"/>
    <lineage>
        <taxon>Bacteria</taxon>
        <taxon>Pseudomonadati</taxon>
        <taxon>Pseudomonadota</taxon>
        <taxon>Alphaproteobacteria</taxon>
        <taxon>Sphingomonadales</taxon>
        <taxon>Sphingomonadaceae</taxon>
        <taxon>Allosphingosinicella</taxon>
    </lineage>
</organism>
<dbReference type="PROSITE" id="PS50109">
    <property type="entry name" value="HIS_KIN"/>
    <property type="match status" value="1"/>
</dbReference>
<feature type="domain" description="PAC" evidence="11">
    <location>
        <begin position="413"/>
        <end position="465"/>
    </location>
</feature>
<evidence type="ECO:0000256" key="9">
    <source>
        <dbReference type="SAM" id="Phobius"/>
    </source>
</evidence>
<feature type="domain" description="Histidine kinase" evidence="10">
    <location>
        <begin position="481"/>
        <end position="694"/>
    </location>
</feature>
<dbReference type="InterPro" id="IPR013656">
    <property type="entry name" value="PAS_4"/>
</dbReference>
<feature type="transmembrane region" description="Helical" evidence="9">
    <location>
        <begin position="21"/>
        <end position="43"/>
    </location>
</feature>
<dbReference type="SUPFAM" id="SSF55785">
    <property type="entry name" value="PYP-like sensor domain (PAS domain)"/>
    <property type="match status" value="1"/>
</dbReference>
<dbReference type="PANTHER" id="PTHR43065">
    <property type="entry name" value="SENSOR HISTIDINE KINASE"/>
    <property type="match status" value="1"/>
</dbReference>
<evidence type="ECO:0000256" key="3">
    <source>
        <dbReference type="ARBA" id="ARBA00022553"/>
    </source>
</evidence>
<accession>A0A2P7QN58</accession>
<protein>
    <recommendedName>
        <fullName evidence="2">histidine kinase</fullName>
        <ecNumber evidence="2">2.7.13.3</ecNumber>
    </recommendedName>
</protein>
<evidence type="ECO:0000256" key="4">
    <source>
        <dbReference type="ARBA" id="ARBA00022679"/>
    </source>
</evidence>
<evidence type="ECO:0000259" key="11">
    <source>
        <dbReference type="PROSITE" id="PS50113"/>
    </source>
</evidence>
<feature type="transmembrane region" description="Helical" evidence="9">
    <location>
        <begin position="302"/>
        <end position="325"/>
    </location>
</feature>
<dbReference type="Gene3D" id="3.30.450.20">
    <property type="entry name" value="PAS domain"/>
    <property type="match status" value="3"/>
</dbReference>
<reference evidence="12 13" key="1">
    <citation type="submission" date="2018-03" db="EMBL/GenBank/DDBJ databases">
        <title>The draft genome of Sphingosinicella sp. GL-C-18.</title>
        <authorList>
            <person name="Liu L."/>
            <person name="Li L."/>
            <person name="Liang L."/>
            <person name="Zhang X."/>
            <person name="Wang T."/>
        </authorList>
    </citation>
    <scope>NUCLEOTIDE SEQUENCE [LARGE SCALE GENOMIC DNA]</scope>
    <source>
        <strain evidence="12 13">GL-C-18</strain>
    </source>
</reference>
<keyword evidence="6" id="KW-0418">Kinase</keyword>
<dbReference type="Gene3D" id="2.10.70.100">
    <property type="match status" value="1"/>
</dbReference>
<dbReference type="OrthoDB" id="7320128at2"/>
<keyword evidence="13" id="KW-1185">Reference proteome</keyword>
<evidence type="ECO:0000313" key="13">
    <source>
        <dbReference type="Proteomes" id="UP000241167"/>
    </source>
</evidence>
<dbReference type="InterPro" id="IPR000700">
    <property type="entry name" value="PAS-assoc_C"/>
</dbReference>
<dbReference type="PRINTS" id="PR00344">
    <property type="entry name" value="BCTRLSENSOR"/>
</dbReference>
<evidence type="ECO:0000256" key="5">
    <source>
        <dbReference type="ARBA" id="ARBA00022741"/>
    </source>
</evidence>
<evidence type="ECO:0000256" key="8">
    <source>
        <dbReference type="ARBA" id="ARBA00023012"/>
    </source>
</evidence>
<dbReference type="InterPro" id="IPR003661">
    <property type="entry name" value="HisK_dim/P_dom"/>
</dbReference>
<dbReference type="InterPro" id="IPR004358">
    <property type="entry name" value="Sig_transdc_His_kin-like_C"/>
</dbReference>
<dbReference type="Gene3D" id="3.30.565.10">
    <property type="entry name" value="Histidine kinase-like ATPase, C-terminal domain"/>
    <property type="match status" value="1"/>
</dbReference>
<dbReference type="SUPFAM" id="SSF55874">
    <property type="entry name" value="ATPase domain of HSP90 chaperone/DNA topoisomerase II/histidine kinase"/>
    <property type="match status" value="1"/>
</dbReference>
<dbReference type="InterPro" id="IPR003594">
    <property type="entry name" value="HATPase_dom"/>
</dbReference>
<keyword evidence="5" id="KW-0547">Nucleotide-binding</keyword>
<dbReference type="GO" id="GO:0000155">
    <property type="term" value="F:phosphorelay sensor kinase activity"/>
    <property type="evidence" value="ECO:0007669"/>
    <property type="project" value="InterPro"/>
</dbReference>
<dbReference type="PANTHER" id="PTHR43065:SF10">
    <property type="entry name" value="PEROXIDE STRESS-ACTIVATED HISTIDINE KINASE MAK3"/>
    <property type="match status" value="1"/>
</dbReference>
<comment type="catalytic activity">
    <reaction evidence="1">
        <text>ATP + protein L-histidine = ADP + protein N-phospho-L-histidine.</text>
        <dbReference type="EC" id="2.7.13.3"/>
    </reaction>
</comment>
<proteinExistence type="predicted"/>
<dbReference type="EMBL" id="PXYI01000004">
    <property type="protein sequence ID" value="PSJ39386.1"/>
    <property type="molecule type" value="Genomic_DNA"/>
</dbReference>
<dbReference type="CDD" id="cd12915">
    <property type="entry name" value="PDC2_DGC_like"/>
    <property type="match status" value="1"/>
</dbReference>
<keyword evidence="3" id="KW-0597">Phosphoprotein</keyword>
<keyword evidence="9" id="KW-1133">Transmembrane helix</keyword>
<keyword evidence="8" id="KW-0902">Two-component regulatory system</keyword>
<evidence type="ECO:0000256" key="1">
    <source>
        <dbReference type="ARBA" id="ARBA00000085"/>
    </source>
</evidence>
<keyword evidence="9" id="KW-0812">Transmembrane</keyword>
<dbReference type="InterPro" id="IPR001610">
    <property type="entry name" value="PAC"/>
</dbReference>
<gene>
    <name evidence="12" type="ORF">C7I55_12240</name>
</gene>
<dbReference type="AlphaFoldDB" id="A0A2P7QN58"/>